<name>A0A4U5N3F9_STECR</name>
<dbReference type="Pfam" id="PF24642">
    <property type="entry name" value="DUF7636"/>
    <property type="match status" value="1"/>
</dbReference>
<keyword evidence="4 8" id="KW-0548">Nucleotidyltransferase</keyword>
<evidence type="ECO:0000259" key="10">
    <source>
        <dbReference type="Pfam" id="PF24642"/>
    </source>
</evidence>
<evidence type="ECO:0000256" key="6">
    <source>
        <dbReference type="ARBA" id="ARBA00023158"/>
    </source>
</evidence>
<dbReference type="GO" id="GO:0003968">
    <property type="term" value="F:RNA-directed RNA polymerase activity"/>
    <property type="evidence" value="ECO:0007669"/>
    <property type="project" value="UniProtKB-KW"/>
</dbReference>
<dbReference type="InterPro" id="IPR056053">
    <property type="entry name" value="DUF7636"/>
</dbReference>
<keyword evidence="3 8" id="KW-0808">Transferase</keyword>
<evidence type="ECO:0000256" key="8">
    <source>
        <dbReference type="RuleBase" id="RU363098"/>
    </source>
</evidence>
<dbReference type="Pfam" id="PF24934">
    <property type="entry name" value="DUF7752"/>
    <property type="match status" value="1"/>
</dbReference>
<protein>
    <recommendedName>
        <fullName evidence="8">RNA-dependent RNA polymerase</fullName>
        <ecNumber evidence="8">2.7.7.48</ecNumber>
    </recommendedName>
</protein>
<dbReference type="PANTHER" id="PTHR23079">
    <property type="entry name" value="RNA-DEPENDENT RNA POLYMERASE"/>
    <property type="match status" value="1"/>
</dbReference>
<dbReference type="Pfam" id="PF26253">
    <property type="entry name" value="RdRP_head"/>
    <property type="match status" value="1"/>
</dbReference>
<dbReference type="AlphaFoldDB" id="A0A4U5N3F9"/>
<evidence type="ECO:0000313" key="14">
    <source>
        <dbReference type="Proteomes" id="UP000298663"/>
    </source>
</evidence>
<dbReference type="STRING" id="34508.A0A4U5N3F9"/>
<reference evidence="13 14" key="2">
    <citation type="journal article" date="2019" name="G3 (Bethesda)">
        <title>Hybrid Assembly of the Genome of the Entomopathogenic Nematode Steinernema carpocapsae Identifies the X-Chromosome.</title>
        <authorList>
            <person name="Serra L."/>
            <person name="Macchietto M."/>
            <person name="Macias-Munoz A."/>
            <person name="McGill C.J."/>
            <person name="Rodriguez I.M."/>
            <person name="Rodriguez B."/>
            <person name="Murad R."/>
            <person name="Mortazavi A."/>
        </authorList>
    </citation>
    <scope>NUCLEOTIDE SEQUENCE [LARGE SCALE GENOMIC DNA]</scope>
    <source>
        <strain evidence="13 14">ALL</strain>
    </source>
</reference>
<evidence type="ECO:0000256" key="1">
    <source>
        <dbReference type="ARBA" id="ARBA00005762"/>
    </source>
</evidence>
<keyword evidence="6" id="KW-0943">RNA-mediated gene silencing</keyword>
<dbReference type="GO" id="GO:0030422">
    <property type="term" value="P:siRNA processing"/>
    <property type="evidence" value="ECO:0007669"/>
    <property type="project" value="TreeGrafter"/>
</dbReference>
<keyword evidence="5 8" id="KW-0694">RNA-binding</keyword>
<comment type="similarity">
    <text evidence="1 8">Belongs to the RdRP family.</text>
</comment>
<sequence length="1274" mass="146186">MRSRCNLILEFCNVDIDNKRSYVVPPMKDENLKDYIMKWGSYGLAYLIEALSSRGSVVNDHFLTSLENRNAFVSQIVQDFQEDASVTIEALERLLNTLDEHLEIRDPVRVYEKLHQKVFEECDTLLEEIESQKKQGFQRVRKVVITPTRKLLVVPELLMGNRFLRTLDQTGDLTLRVQFRDDDSRPLKNTKCGNYHINRTVGNALKNGITVAGRLYKYLGSSNSQMRDNGCYFFNMDGSKDVQEEIRKQFGRFDTNNIPKFMSRFGQCFTQARRSGVKLERSQYNTILDVIGGEDLQRKAYTFSDGVGNVSPSYARSLAADFEIPIGCVPSVFQVRFRGIKGILCINPFLDAVKQFVEKYELPEADPKNPVAVDISFRPSQEKFRAPRTDAIEIVKYSSPTPCSLNKPLINIMDQVTAMQNQASHRRLVARVHELFDMQIETLGRTLNEEIKARARLTELPRRIDFNYLSAENGFVLTEEPFFKSLLQCCVKYTLRKVRLKNQVMIPPSLARFAFGVIDETGLLQSGQIFFQATTNIFLKTPGANAQKMIIKGPVFITKNPQIVAGDARMFHAVNLPELHHLVDVVVFPRYGPRPHPDEMAGSDLDGDEYTVVWDQELFFDNNEKPLDFPKPVVDANPDDGKDVNTKMIDFYISYIEQDSIGTIANSFLVTSDLYGIDSEVCISIARKNSLALDFPKTGKPPEKLTRWPQGGLPAEQPDRFPDFMEKDHAPSYVSSSLNGQLYRRAKELDAVLAQSMDLQQSNDIVADKDLIVEGLVNFIDEAIQMHNSYKAALESLLDNYGIAEEAEAFSGAITNCRNRISDRDNDDMSMFNTNFVVERRFSQTFQQYRRKFFEEFGGYENCTVDESGRSNTNLPLEAPEAELNRRYCKEPTLEMKQKASAWYKACYYMANKAKRKFLSFAWIAWDVLAEIKREVHFQKMGSSAPRFTGIPLHCRLHAYIENYAHDRTNKAHFESLKTKVRDWVPYVARYMNTYQGLDELMFMLTAWAMQYDLINVDFRAYHLFSLLILHGLDRFPTRRNDPATEWLEDLTMHRKNDGQKTIKERFGGHGQILLDFFKYLGSRTFKQFRFIGLESAGSDEFLLDTMVAHLSKAAHQTYHHVTFSGHFDYLPQIKADEEPEEDTRRLHEIEPFTIELPARVLKEMGEIAAHLKEKSKVKHLVMRKLKDDYRTNTIRVIVSARGTLESLEKLRELMAIKPNMRVGGNCIIPKANLMADMVYDKIRPKSKGASEATASKFLIDRKKISEIGQARGE</sequence>
<proteinExistence type="inferred from homology"/>
<evidence type="ECO:0000256" key="7">
    <source>
        <dbReference type="ARBA" id="ARBA00048744"/>
    </source>
</evidence>
<comment type="catalytic activity">
    <reaction evidence="7 8">
        <text>RNA(n) + a ribonucleoside 5'-triphosphate = RNA(n+1) + diphosphate</text>
        <dbReference type="Rhea" id="RHEA:21248"/>
        <dbReference type="Rhea" id="RHEA-COMP:14527"/>
        <dbReference type="Rhea" id="RHEA-COMP:17342"/>
        <dbReference type="ChEBI" id="CHEBI:33019"/>
        <dbReference type="ChEBI" id="CHEBI:61557"/>
        <dbReference type="ChEBI" id="CHEBI:140395"/>
        <dbReference type="EC" id="2.7.7.48"/>
    </reaction>
</comment>
<dbReference type="Pfam" id="PF05183">
    <property type="entry name" value="RdRP"/>
    <property type="match status" value="1"/>
</dbReference>
<dbReference type="OrthoDB" id="6513042at2759"/>
<comment type="caution">
    <text evidence="13">The sequence shown here is derived from an EMBL/GenBank/DDBJ whole genome shotgun (WGS) entry which is preliminary data.</text>
</comment>
<dbReference type="PANTHER" id="PTHR23079:SF57">
    <property type="entry name" value="RNA-DIRECTED RNA POLYMERASE"/>
    <property type="match status" value="1"/>
</dbReference>
<dbReference type="EMBL" id="AZBU02000005">
    <property type="protein sequence ID" value="TKR76881.1"/>
    <property type="molecule type" value="Genomic_DNA"/>
</dbReference>
<accession>A0A4U5N3F9</accession>
<dbReference type="InterPro" id="IPR058752">
    <property type="entry name" value="RDRP_C_head"/>
</dbReference>
<evidence type="ECO:0000256" key="4">
    <source>
        <dbReference type="ARBA" id="ARBA00022695"/>
    </source>
</evidence>
<evidence type="ECO:0000256" key="3">
    <source>
        <dbReference type="ARBA" id="ARBA00022679"/>
    </source>
</evidence>
<reference evidence="13 14" key="1">
    <citation type="journal article" date="2015" name="Genome Biol.">
        <title>Comparative genomics of Steinernema reveals deeply conserved gene regulatory networks.</title>
        <authorList>
            <person name="Dillman A.R."/>
            <person name="Macchietto M."/>
            <person name="Porter C.F."/>
            <person name="Rogers A."/>
            <person name="Williams B."/>
            <person name="Antoshechkin I."/>
            <person name="Lee M.M."/>
            <person name="Goodwin Z."/>
            <person name="Lu X."/>
            <person name="Lewis E.E."/>
            <person name="Goodrich-Blair H."/>
            <person name="Stock S.P."/>
            <person name="Adams B.J."/>
            <person name="Sternberg P.W."/>
            <person name="Mortazavi A."/>
        </authorList>
    </citation>
    <scope>NUCLEOTIDE SEQUENCE [LARGE SCALE GENOMIC DNA]</scope>
    <source>
        <strain evidence="13 14">ALL</strain>
    </source>
</reference>
<evidence type="ECO:0000259" key="9">
    <source>
        <dbReference type="Pfam" id="PF05183"/>
    </source>
</evidence>
<organism evidence="13 14">
    <name type="scientific">Steinernema carpocapsae</name>
    <name type="common">Entomopathogenic nematode</name>
    <dbReference type="NCBI Taxonomy" id="34508"/>
    <lineage>
        <taxon>Eukaryota</taxon>
        <taxon>Metazoa</taxon>
        <taxon>Ecdysozoa</taxon>
        <taxon>Nematoda</taxon>
        <taxon>Chromadorea</taxon>
        <taxon>Rhabditida</taxon>
        <taxon>Tylenchina</taxon>
        <taxon>Panagrolaimomorpha</taxon>
        <taxon>Strongyloidoidea</taxon>
        <taxon>Steinernematidae</taxon>
        <taxon>Steinernema</taxon>
    </lineage>
</organism>
<dbReference type="InterPro" id="IPR057596">
    <property type="entry name" value="RDRP_core"/>
</dbReference>
<evidence type="ECO:0000313" key="13">
    <source>
        <dbReference type="EMBL" id="TKR76881.1"/>
    </source>
</evidence>
<feature type="domain" description="DUF7752" evidence="11">
    <location>
        <begin position="991"/>
        <end position="1092"/>
    </location>
</feature>
<evidence type="ECO:0000256" key="2">
    <source>
        <dbReference type="ARBA" id="ARBA00022484"/>
    </source>
</evidence>
<keyword evidence="2 8" id="KW-0696">RNA-directed RNA polymerase</keyword>
<evidence type="ECO:0000256" key="5">
    <source>
        <dbReference type="ARBA" id="ARBA00022884"/>
    </source>
</evidence>
<dbReference type="InterPro" id="IPR007855">
    <property type="entry name" value="RDRP"/>
</dbReference>
<keyword evidence="14" id="KW-1185">Reference proteome</keyword>
<feature type="domain" description="DUF7636" evidence="10">
    <location>
        <begin position="1147"/>
        <end position="1244"/>
    </location>
</feature>
<dbReference type="Proteomes" id="UP000298663">
    <property type="component" value="Unassembled WGS sequence"/>
</dbReference>
<feature type="domain" description="RDRP C-terminal head" evidence="12">
    <location>
        <begin position="768"/>
        <end position="941"/>
    </location>
</feature>
<dbReference type="EC" id="2.7.7.48" evidence="8"/>
<evidence type="ECO:0000259" key="12">
    <source>
        <dbReference type="Pfam" id="PF26253"/>
    </source>
</evidence>
<feature type="domain" description="RDRP core" evidence="9">
    <location>
        <begin position="145"/>
        <end position="745"/>
    </location>
</feature>
<dbReference type="InterPro" id="IPR056654">
    <property type="entry name" value="DUF7752"/>
</dbReference>
<dbReference type="GO" id="GO:0031380">
    <property type="term" value="C:nuclear RNA-directed RNA polymerase complex"/>
    <property type="evidence" value="ECO:0007669"/>
    <property type="project" value="TreeGrafter"/>
</dbReference>
<dbReference type="GO" id="GO:0003723">
    <property type="term" value="F:RNA binding"/>
    <property type="evidence" value="ECO:0007669"/>
    <property type="project" value="UniProtKB-KW"/>
</dbReference>
<gene>
    <name evidence="13" type="ORF">L596_017953</name>
</gene>
<evidence type="ECO:0000259" key="11">
    <source>
        <dbReference type="Pfam" id="PF24934"/>
    </source>
</evidence>